<keyword evidence="4" id="KW-1134">Transmembrane beta strand</keyword>
<evidence type="ECO:0000313" key="10">
    <source>
        <dbReference type="Proteomes" id="UP000820977"/>
    </source>
</evidence>
<dbReference type="InterPro" id="IPR051906">
    <property type="entry name" value="TolC-like"/>
</dbReference>
<dbReference type="Pfam" id="PF02321">
    <property type="entry name" value="OEP"/>
    <property type="match status" value="2"/>
</dbReference>
<protein>
    <submittedName>
        <fullName evidence="9">TolC family protein</fullName>
    </submittedName>
</protein>
<dbReference type="PANTHER" id="PTHR30026">
    <property type="entry name" value="OUTER MEMBRANE PROTEIN TOLC"/>
    <property type="match status" value="1"/>
</dbReference>
<dbReference type="InterPro" id="IPR003423">
    <property type="entry name" value="OMP_efflux"/>
</dbReference>
<reference evidence="9 10" key="1">
    <citation type="submission" date="2020-05" db="EMBL/GenBank/DDBJ databases">
        <title>Distinct polysaccharide utilization as determinants for interspecies competition between intestinal Prevotella spp.</title>
        <authorList>
            <person name="Galvez E.J.C."/>
            <person name="Iljazovic A."/>
            <person name="Strowig T."/>
        </authorList>
    </citation>
    <scope>NUCLEOTIDE SEQUENCE [LARGE SCALE GENOMIC DNA]</scope>
    <source>
        <strain evidence="9 10">PCHR</strain>
    </source>
</reference>
<dbReference type="Gene3D" id="1.20.1600.10">
    <property type="entry name" value="Outer membrane efflux proteins (OEP)"/>
    <property type="match status" value="1"/>
</dbReference>
<evidence type="ECO:0000256" key="5">
    <source>
        <dbReference type="ARBA" id="ARBA00022692"/>
    </source>
</evidence>
<dbReference type="Proteomes" id="UP000820977">
    <property type="component" value="Unassembled WGS sequence"/>
</dbReference>
<dbReference type="PANTHER" id="PTHR30026:SF20">
    <property type="entry name" value="OUTER MEMBRANE PROTEIN TOLC"/>
    <property type="match status" value="1"/>
</dbReference>
<keyword evidence="10" id="KW-1185">Reference proteome</keyword>
<organism evidence="9 10">
    <name type="scientific">Xylanibacter caecicola</name>
    <dbReference type="NCBI Taxonomy" id="2736294"/>
    <lineage>
        <taxon>Bacteria</taxon>
        <taxon>Pseudomonadati</taxon>
        <taxon>Bacteroidota</taxon>
        <taxon>Bacteroidia</taxon>
        <taxon>Bacteroidales</taxon>
        <taxon>Prevotellaceae</taxon>
        <taxon>Xylanibacter</taxon>
    </lineage>
</organism>
<evidence type="ECO:0000313" key="9">
    <source>
        <dbReference type="EMBL" id="NPE24433.1"/>
    </source>
</evidence>
<keyword evidence="5" id="KW-0812">Transmembrane</keyword>
<evidence type="ECO:0000256" key="6">
    <source>
        <dbReference type="ARBA" id="ARBA00023136"/>
    </source>
</evidence>
<keyword evidence="7" id="KW-0998">Cell outer membrane</keyword>
<evidence type="ECO:0000256" key="2">
    <source>
        <dbReference type="ARBA" id="ARBA00007613"/>
    </source>
</evidence>
<name>A0ABX2AZI9_9BACT</name>
<keyword evidence="3" id="KW-0813">Transport</keyword>
<keyword evidence="8" id="KW-0175">Coiled coil</keyword>
<comment type="similarity">
    <text evidence="2">Belongs to the outer membrane factor (OMF) (TC 1.B.17) family.</text>
</comment>
<gene>
    <name evidence="9" type="ORF">HPS54_02670</name>
</gene>
<evidence type="ECO:0000256" key="4">
    <source>
        <dbReference type="ARBA" id="ARBA00022452"/>
    </source>
</evidence>
<evidence type="ECO:0000256" key="7">
    <source>
        <dbReference type="ARBA" id="ARBA00023237"/>
    </source>
</evidence>
<comment type="subcellular location">
    <subcellularLocation>
        <location evidence="1">Cell outer membrane</location>
    </subcellularLocation>
</comment>
<evidence type="ECO:0000256" key="8">
    <source>
        <dbReference type="SAM" id="Coils"/>
    </source>
</evidence>
<evidence type="ECO:0000256" key="3">
    <source>
        <dbReference type="ARBA" id="ARBA00022448"/>
    </source>
</evidence>
<evidence type="ECO:0000256" key="1">
    <source>
        <dbReference type="ARBA" id="ARBA00004442"/>
    </source>
</evidence>
<dbReference type="EMBL" id="JABKKJ010000002">
    <property type="protein sequence ID" value="NPE24433.1"/>
    <property type="molecule type" value="Genomic_DNA"/>
</dbReference>
<dbReference type="RefSeq" id="WP_172343923.1">
    <property type="nucleotide sequence ID" value="NZ_CATEIB010000013.1"/>
</dbReference>
<comment type="caution">
    <text evidence="9">The sequence shown here is derived from an EMBL/GenBank/DDBJ whole genome shotgun (WGS) entry which is preliminary data.</text>
</comment>
<feature type="coiled-coil region" evidence="8">
    <location>
        <begin position="387"/>
        <end position="414"/>
    </location>
</feature>
<sequence length="461" mass="51381">MKWFLSLITLMCATGVDAQQMLSLDSCRAMALRNNKQLNISRLKQDVTKNIRKAARTKYLPHVDAAGGYMHTSRELSILNGTQKYTLGNIGSIIGILDEQTTAIINRIGQKVSDAFRTDTRNIYTASVMVSQPIYMGGSITAANRIADIAEEMAANQTEISTQSTIYNIDKAYWTVVSLRQKEKLAESFLKLVRKLDDDVAKMIKAGVATRADGLKVSVKVNEAEMQLTQVEDGLALSRMLLCQLCGMPADSDITLEDEGKDELGTEITESVTDIKEAARNRSEVKMLQNAIDISRQTTKLMRAANLPQIALTGGYIVTNPNLYNGFERKFSGMWNIGVLVRVPVWNWFESAYRVRASKTATSIAAMELDEAEEKIELQINQSRFRVKEAARKLAMAKKNIERADENLRCAELGFREGVMQTTDVMEAQTAWLQAQSQKIDAEIDVKLSQTDLKKAIGELK</sequence>
<accession>A0ABX2AZI9</accession>
<proteinExistence type="inferred from homology"/>
<dbReference type="SUPFAM" id="SSF56954">
    <property type="entry name" value="Outer membrane efflux proteins (OEP)"/>
    <property type="match status" value="1"/>
</dbReference>
<keyword evidence="6" id="KW-0472">Membrane</keyword>